<protein>
    <submittedName>
        <fullName evidence="2">Molecular chaperone</fullName>
    </submittedName>
</protein>
<dbReference type="InterPro" id="IPR020945">
    <property type="entry name" value="DMSO/NO3_reduct_chaperone"/>
</dbReference>
<keyword evidence="3" id="KW-1185">Reference proteome</keyword>
<dbReference type="Gene3D" id="1.10.3480.10">
    <property type="entry name" value="TorD-like"/>
    <property type="match status" value="1"/>
</dbReference>
<gene>
    <name evidence="2" type="ORF">AB8U03_08250</name>
</gene>
<dbReference type="InterPro" id="IPR036411">
    <property type="entry name" value="TorD-like_sf"/>
</dbReference>
<evidence type="ECO:0000313" key="2">
    <source>
        <dbReference type="EMBL" id="MEY8000186.1"/>
    </source>
</evidence>
<name>A0ABV4BN22_9CLOT</name>
<dbReference type="RefSeq" id="WP_369704071.1">
    <property type="nucleotide sequence ID" value="NZ_JBGEWD010000006.1"/>
</dbReference>
<evidence type="ECO:0000256" key="1">
    <source>
        <dbReference type="ARBA" id="ARBA00023186"/>
    </source>
</evidence>
<comment type="caution">
    <text evidence="2">The sequence shown here is derived from an EMBL/GenBank/DDBJ whole genome shotgun (WGS) entry which is preliminary data.</text>
</comment>
<dbReference type="Proteomes" id="UP001564657">
    <property type="component" value="Unassembled WGS sequence"/>
</dbReference>
<dbReference type="EMBL" id="JBGEWD010000006">
    <property type="protein sequence ID" value="MEY8000186.1"/>
    <property type="molecule type" value="Genomic_DNA"/>
</dbReference>
<organism evidence="2 3">
    <name type="scientific">Clostridium moutaii</name>
    <dbReference type="NCBI Taxonomy" id="3240932"/>
    <lineage>
        <taxon>Bacteria</taxon>
        <taxon>Bacillati</taxon>
        <taxon>Bacillota</taxon>
        <taxon>Clostridia</taxon>
        <taxon>Eubacteriales</taxon>
        <taxon>Clostridiaceae</taxon>
        <taxon>Clostridium</taxon>
    </lineage>
</organism>
<sequence>MDDMKLWFMEKEAVYSTLALFYRGSLSRGLKILRGTDLLEKLFKWENNLTVCRKAAIILGEINGNHLNPKYKEELLEDYQRLFIGPGHILAPMWESVYESKDRLIFGKSQLSVRKFYGEFGLGVSPKEPADHLAFELFFMARLCDVKMDDDLQNIVKALSAMEKFLKDHLCKWVPSWRDCVNSSAKTRFWIEFSNMTEGWIMDNLEEIKEIRRLVL</sequence>
<evidence type="ECO:0000313" key="3">
    <source>
        <dbReference type="Proteomes" id="UP001564657"/>
    </source>
</evidence>
<dbReference type="PANTHER" id="PTHR34227">
    <property type="entry name" value="CHAPERONE PROTEIN YCDY"/>
    <property type="match status" value="1"/>
</dbReference>
<proteinExistence type="predicted"/>
<dbReference type="InterPro" id="IPR050289">
    <property type="entry name" value="TorD/DmsD_chaperones"/>
</dbReference>
<dbReference type="Pfam" id="PF02613">
    <property type="entry name" value="Nitrate_red_del"/>
    <property type="match status" value="1"/>
</dbReference>
<dbReference type="SUPFAM" id="SSF89155">
    <property type="entry name" value="TorD-like"/>
    <property type="match status" value="1"/>
</dbReference>
<reference evidence="2 3" key="1">
    <citation type="submission" date="2024-08" db="EMBL/GenBank/DDBJ databases">
        <title>Clostridium lapicellarii sp. nov., and Clostridium renhuaiense sp. nov., two species isolated from the mud in a fermentation cellar used for producing sauce-flavour Chinese liquors.</title>
        <authorList>
            <person name="Yang F."/>
            <person name="Wang H."/>
            <person name="Chen L.Q."/>
            <person name="Zhou N."/>
            <person name="Lu J.J."/>
            <person name="Pu X.X."/>
            <person name="Wan B."/>
            <person name="Wang L."/>
            <person name="Liu S.J."/>
        </authorList>
    </citation>
    <scope>NUCLEOTIDE SEQUENCE [LARGE SCALE GENOMIC DNA]</scope>
    <source>
        <strain evidence="2 3">MT-5</strain>
    </source>
</reference>
<keyword evidence="1" id="KW-0143">Chaperone</keyword>
<dbReference type="PANTHER" id="PTHR34227:SF1">
    <property type="entry name" value="DIMETHYL SULFOXIDE REDUCTASE CHAPERONE-RELATED"/>
    <property type="match status" value="1"/>
</dbReference>
<accession>A0ABV4BN22</accession>